<sequence length="772" mass="76971">MNIGSLIRGLLGDSKPGEAKTLELKEGQLVRGVVLNVSESGKEALVQIHGTPVRAELETPLQPGQSLTLQVGPPGERGLPVLKPAPAGSSASPQTMGEALNALGLTDSKAGREIIQAMQAGGLPLTKETAAKLNLVMDAKPANVPVQEWLEAAVIAEKRGLPVTPESVRGLQQAVFGPQLHQLLSALEDQLNLWMEQQKGGGERLAAQHGVSTGASPEAAGGLTGNAANPPAGTAGAEKTLNNGAQAGNSGPSGVNLSSAGTDSITTNSGSAAAGSVAVKTEAAGEPADRSGAALSEAGTPGDPDAVEGINGKSQPGRGMEAAGSAAEAPGEGGTVGKGLTGGSEASVNGASMPEGGQAAGEAGAESEQAGRVLAADEAQAQTGEAETGGIAANETRTSKAQNGGMAAGEAKAGSVQTDGSAPGDAGAGGVRADGSAAEEVGAGGVRANGSAAEEAGAGGVWANGSAADEARAVKGLAAAEAQPRAGALLAKLQGVLGELRDALPQLAALPPSDAAGEPSRADAARGKGPAAALPQPDATQSGAWVARVLKLLGAEHEQQALRSGGGLSAANAEPGPAHPQGAPGAVAGERAGDTVKGVLLQAMSSSDVPAALKEAAGQLVQHLTGQQLLLNTDRTAPFAQVTLFLPLKGPDGEETASVHIQSRRGPKGELDASNCRLWFDLDMKALGQTLVDVQVVDRIVSLKLHNNEPWAQALLESSKDEIKSAIVTIGYQLSSFKAEPFPVQNTEKPGKGPGIPDDYVPDSYKGVDYRI</sequence>
<name>A0A1H8H9M5_9BACL</name>
<organism evidence="3 4">
    <name type="scientific">Paenibacillus sophorae</name>
    <dbReference type="NCBI Taxonomy" id="1333845"/>
    <lineage>
        <taxon>Bacteria</taxon>
        <taxon>Bacillati</taxon>
        <taxon>Bacillota</taxon>
        <taxon>Bacilli</taxon>
        <taxon>Bacillales</taxon>
        <taxon>Paenibacillaceae</taxon>
        <taxon>Paenibacillus</taxon>
    </lineage>
</organism>
<feature type="compositionally biased region" description="Gly residues" evidence="1">
    <location>
        <begin position="331"/>
        <end position="342"/>
    </location>
</feature>
<feature type="region of interest" description="Disordered" evidence="1">
    <location>
        <begin position="561"/>
        <end position="589"/>
    </location>
</feature>
<dbReference type="OrthoDB" id="2351076at2"/>
<evidence type="ECO:0000256" key="1">
    <source>
        <dbReference type="SAM" id="MobiDB-lite"/>
    </source>
</evidence>
<dbReference type="GO" id="GO:0016874">
    <property type="term" value="F:ligase activity"/>
    <property type="evidence" value="ECO:0007669"/>
    <property type="project" value="UniProtKB-KW"/>
</dbReference>
<dbReference type="RefSeq" id="WP_090833769.1">
    <property type="nucleotide sequence ID" value="NZ_CP076607.1"/>
</dbReference>
<proteinExistence type="predicted"/>
<dbReference type="AlphaFoldDB" id="A0A1H8H9M5"/>
<dbReference type="Proteomes" id="UP000198809">
    <property type="component" value="Unassembled WGS sequence"/>
</dbReference>
<feature type="compositionally biased region" description="Low complexity" evidence="1">
    <location>
        <begin position="317"/>
        <end position="330"/>
    </location>
</feature>
<dbReference type="EMBL" id="CP076607">
    <property type="protein sequence ID" value="QWU14480.1"/>
    <property type="molecule type" value="Genomic_DNA"/>
</dbReference>
<feature type="compositionally biased region" description="Low complexity" evidence="1">
    <location>
        <begin position="225"/>
        <end position="237"/>
    </location>
</feature>
<evidence type="ECO:0000313" key="5">
    <source>
        <dbReference type="Proteomes" id="UP000683429"/>
    </source>
</evidence>
<evidence type="ECO:0000313" key="2">
    <source>
        <dbReference type="EMBL" id="QWU14480.1"/>
    </source>
</evidence>
<feature type="compositionally biased region" description="Low complexity" evidence="1">
    <location>
        <begin position="575"/>
        <end position="589"/>
    </location>
</feature>
<keyword evidence="5" id="KW-1185">Reference proteome</keyword>
<dbReference type="STRING" id="1333845.SAMN04487895_101793"/>
<reference evidence="2 5" key="2">
    <citation type="submission" date="2021-06" db="EMBL/GenBank/DDBJ databases">
        <title>Whole genome sequence of Paenibacillus sophorae DSM23020 for comparative genomics.</title>
        <authorList>
            <person name="Kim M.-J."/>
            <person name="Lee G."/>
            <person name="Shin J.-H."/>
        </authorList>
    </citation>
    <scope>NUCLEOTIDE SEQUENCE [LARGE SCALE GENOMIC DNA]</scope>
    <source>
        <strain evidence="2 5">DSM 23020</strain>
    </source>
</reference>
<keyword evidence="2" id="KW-0436">Ligase</keyword>
<accession>A0A1H8H9M5</accession>
<feature type="compositionally biased region" description="Polar residues" evidence="1">
    <location>
        <begin position="240"/>
        <end position="268"/>
    </location>
</feature>
<protein>
    <submittedName>
        <fullName evidence="2">DNA ligase</fullName>
    </submittedName>
</protein>
<evidence type="ECO:0000313" key="4">
    <source>
        <dbReference type="Proteomes" id="UP000198809"/>
    </source>
</evidence>
<reference evidence="3 4" key="1">
    <citation type="submission" date="2016-10" db="EMBL/GenBank/DDBJ databases">
        <authorList>
            <person name="de Groot N.N."/>
        </authorList>
    </citation>
    <scope>NUCLEOTIDE SEQUENCE [LARGE SCALE GENOMIC DNA]</scope>
    <source>
        <strain evidence="3 4">CGMCC 1.10238</strain>
    </source>
</reference>
<evidence type="ECO:0000313" key="3">
    <source>
        <dbReference type="EMBL" id="SEN52714.1"/>
    </source>
</evidence>
<feature type="compositionally biased region" description="Low complexity" evidence="1">
    <location>
        <begin position="269"/>
        <end position="279"/>
    </location>
</feature>
<dbReference type="Proteomes" id="UP000683429">
    <property type="component" value="Chromosome"/>
</dbReference>
<feature type="compositionally biased region" description="Low complexity" evidence="1">
    <location>
        <begin position="355"/>
        <end position="371"/>
    </location>
</feature>
<feature type="region of interest" description="Disordered" evidence="1">
    <location>
        <begin position="204"/>
        <end position="435"/>
    </location>
</feature>
<feature type="region of interest" description="Disordered" evidence="1">
    <location>
        <begin position="510"/>
        <end position="540"/>
    </location>
</feature>
<dbReference type="EMBL" id="FODH01000001">
    <property type="protein sequence ID" value="SEN52714.1"/>
    <property type="molecule type" value="Genomic_DNA"/>
</dbReference>
<gene>
    <name evidence="2" type="ORF">KP014_21470</name>
    <name evidence="3" type="ORF">SAMN04487895_101793</name>
</gene>